<dbReference type="SUPFAM" id="SSF53448">
    <property type="entry name" value="Nucleotide-diphospho-sugar transferases"/>
    <property type="match status" value="1"/>
</dbReference>
<organism evidence="3 4">
    <name type="scientific">Neolewinella aurantiaca</name>
    <dbReference type="NCBI Taxonomy" id="2602767"/>
    <lineage>
        <taxon>Bacteria</taxon>
        <taxon>Pseudomonadati</taxon>
        <taxon>Bacteroidota</taxon>
        <taxon>Saprospiria</taxon>
        <taxon>Saprospirales</taxon>
        <taxon>Lewinellaceae</taxon>
        <taxon>Neolewinella</taxon>
    </lineage>
</organism>
<dbReference type="InterPro" id="IPR001173">
    <property type="entry name" value="Glyco_trans_2-like"/>
</dbReference>
<dbReference type="RefSeq" id="WP_147929408.1">
    <property type="nucleotide sequence ID" value="NZ_VOXD01000004.1"/>
</dbReference>
<reference evidence="3 4" key="1">
    <citation type="submission" date="2019-08" db="EMBL/GenBank/DDBJ databases">
        <title>Lewinella sp. strain SSH13 Genome sequencing and assembly.</title>
        <authorList>
            <person name="Kim I."/>
        </authorList>
    </citation>
    <scope>NUCLEOTIDE SEQUENCE [LARGE SCALE GENOMIC DNA]</scope>
    <source>
        <strain evidence="3 4">SSH13</strain>
    </source>
</reference>
<dbReference type="PANTHER" id="PTHR43179:SF7">
    <property type="entry name" value="RHAMNOSYLTRANSFERASE WBBL"/>
    <property type="match status" value="1"/>
</dbReference>
<dbReference type="Gene3D" id="3.90.550.10">
    <property type="entry name" value="Spore Coat Polysaccharide Biosynthesis Protein SpsA, Chain A"/>
    <property type="match status" value="1"/>
</dbReference>
<keyword evidence="1" id="KW-0472">Membrane</keyword>
<feature type="transmembrane region" description="Helical" evidence="1">
    <location>
        <begin position="246"/>
        <end position="268"/>
    </location>
</feature>
<sequence length="299" mass="33913">MTYNNTIKKVLCIIVTYNASDWLNTCISSVVNSDYPVDLAVVDNASTDGTADLIKNQYLDSISYFYPLNENLGFGKAHNFVFHECDLTEYDYVFLLNQDAEISRSGISELVQVAEGDGTLGILSPIHYYSEGVMDRSFAGYYDRTLGERTKINGINVRMVDFVNAAIWLVRADLIIKLDGFNPLFQHYGEDTNFVHKLHAAGYRVGIVESTAGFHYRNQEATGLDRRSFADMFYLKRLIRLLNPSLYFLKEIIVLLGAAANHIFLYLINNELGEAKNILNGLVKLLKQLAVIYHYRKLT</sequence>
<evidence type="ECO:0000256" key="1">
    <source>
        <dbReference type="SAM" id="Phobius"/>
    </source>
</evidence>
<dbReference type="Pfam" id="PF00535">
    <property type="entry name" value="Glycos_transf_2"/>
    <property type="match status" value="1"/>
</dbReference>
<comment type="caution">
    <text evidence="3">The sequence shown here is derived from an EMBL/GenBank/DDBJ whole genome shotgun (WGS) entry which is preliminary data.</text>
</comment>
<keyword evidence="1" id="KW-0812">Transmembrane</keyword>
<accession>A0A5C7FWY3</accession>
<evidence type="ECO:0000313" key="4">
    <source>
        <dbReference type="Proteomes" id="UP000321907"/>
    </source>
</evidence>
<protein>
    <submittedName>
        <fullName evidence="3">Glycosyltransferase family 2 protein</fullName>
    </submittedName>
</protein>
<dbReference type="InterPro" id="IPR029044">
    <property type="entry name" value="Nucleotide-diphossugar_trans"/>
</dbReference>
<dbReference type="PANTHER" id="PTHR43179">
    <property type="entry name" value="RHAMNOSYLTRANSFERASE WBBL"/>
    <property type="match status" value="1"/>
</dbReference>
<evidence type="ECO:0000259" key="2">
    <source>
        <dbReference type="Pfam" id="PF00535"/>
    </source>
</evidence>
<feature type="domain" description="Glycosyltransferase 2-like" evidence="2">
    <location>
        <begin position="13"/>
        <end position="138"/>
    </location>
</feature>
<dbReference type="Proteomes" id="UP000321907">
    <property type="component" value="Unassembled WGS sequence"/>
</dbReference>
<evidence type="ECO:0000313" key="3">
    <source>
        <dbReference type="EMBL" id="TXF90950.1"/>
    </source>
</evidence>
<proteinExistence type="predicted"/>
<keyword evidence="3" id="KW-0808">Transferase</keyword>
<keyword evidence="4" id="KW-1185">Reference proteome</keyword>
<dbReference type="GO" id="GO:0016740">
    <property type="term" value="F:transferase activity"/>
    <property type="evidence" value="ECO:0007669"/>
    <property type="project" value="UniProtKB-KW"/>
</dbReference>
<name>A0A5C7FWY3_9BACT</name>
<dbReference type="AlphaFoldDB" id="A0A5C7FWY3"/>
<gene>
    <name evidence="3" type="ORF">FUA23_03885</name>
</gene>
<keyword evidence="1" id="KW-1133">Transmembrane helix</keyword>
<dbReference type="OrthoDB" id="9771846at2"/>
<dbReference type="EMBL" id="VOXD01000004">
    <property type="protein sequence ID" value="TXF90950.1"/>
    <property type="molecule type" value="Genomic_DNA"/>
</dbReference>